<feature type="region of interest" description="Disordered" evidence="7">
    <location>
        <begin position="186"/>
        <end position="210"/>
    </location>
</feature>
<dbReference type="AlphaFoldDB" id="A0AA51RSD9"/>
<evidence type="ECO:0000256" key="6">
    <source>
        <dbReference type="ARBA" id="ARBA00023136"/>
    </source>
</evidence>
<evidence type="ECO:0000256" key="8">
    <source>
        <dbReference type="SAM" id="Phobius"/>
    </source>
</evidence>
<dbReference type="Pfam" id="PF02417">
    <property type="entry name" value="Chromate_transp"/>
    <property type="match status" value="2"/>
</dbReference>
<reference evidence="9 10" key="1">
    <citation type="submission" date="2023-08" db="EMBL/GenBank/DDBJ databases">
        <title>Pleionea litopenaei sp. nov., isolated from stomach of juvenile Litopenaeus vannamei.</title>
        <authorList>
            <person name="Rho A.M."/>
            <person name="Hwang C.Y."/>
        </authorList>
    </citation>
    <scope>NUCLEOTIDE SEQUENCE [LARGE SCALE GENOMIC DNA]</scope>
    <source>
        <strain evidence="9 10">HL-JVS1</strain>
    </source>
</reference>
<feature type="transmembrane region" description="Helical" evidence="8">
    <location>
        <begin position="143"/>
        <end position="173"/>
    </location>
</feature>
<organism evidence="9 10">
    <name type="scientific">Pleionea litopenaei</name>
    <dbReference type="NCBI Taxonomy" id="3070815"/>
    <lineage>
        <taxon>Bacteria</taxon>
        <taxon>Pseudomonadati</taxon>
        <taxon>Pseudomonadota</taxon>
        <taxon>Gammaproteobacteria</taxon>
        <taxon>Oceanospirillales</taxon>
        <taxon>Pleioneaceae</taxon>
        <taxon>Pleionea</taxon>
    </lineage>
</organism>
<evidence type="ECO:0000256" key="5">
    <source>
        <dbReference type="ARBA" id="ARBA00022989"/>
    </source>
</evidence>
<dbReference type="GO" id="GO:0005886">
    <property type="term" value="C:plasma membrane"/>
    <property type="evidence" value="ECO:0007669"/>
    <property type="project" value="UniProtKB-SubCell"/>
</dbReference>
<feature type="transmembrane region" description="Helical" evidence="8">
    <location>
        <begin position="111"/>
        <end position="131"/>
    </location>
</feature>
<keyword evidence="6 8" id="KW-0472">Membrane</keyword>
<dbReference type="PANTHER" id="PTHR33567">
    <property type="entry name" value="CHROMATE ION TRANSPORTER (EUROFUNG)"/>
    <property type="match status" value="1"/>
</dbReference>
<dbReference type="PIRSF" id="PIRSF004810">
    <property type="entry name" value="ChrA"/>
    <property type="match status" value="1"/>
</dbReference>
<feature type="compositionally biased region" description="Polar residues" evidence="7">
    <location>
        <begin position="189"/>
        <end position="210"/>
    </location>
</feature>
<dbReference type="EMBL" id="CP133548">
    <property type="protein sequence ID" value="WMS86731.1"/>
    <property type="molecule type" value="Genomic_DNA"/>
</dbReference>
<protein>
    <submittedName>
        <fullName evidence="9">Chromate efflux transporter</fullName>
    </submittedName>
</protein>
<feature type="transmembrane region" description="Helical" evidence="8">
    <location>
        <begin position="229"/>
        <end position="247"/>
    </location>
</feature>
<evidence type="ECO:0000256" key="1">
    <source>
        <dbReference type="ARBA" id="ARBA00004651"/>
    </source>
</evidence>
<dbReference type="GO" id="GO:0015109">
    <property type="term" value="F:chromate transmembrane transporter activity"/>
    <property type="evidence" value="ECO:0007669"/>
    <property type="project" value="InterPro"/>
</dbReference>
<proteinExistence type="inferred from homology"/>
<dbReference type="InterPro" id="IPR003370">
    <property type="entry name" value="Chromate_transpt"/>
</dbReference>
<evidence type="ECO:0000256" key="4">
    <source>
        <dbReference type="ARBA" id="ARBA00022692"/>
    </source>
</evidence>
<dbReference type="RefSeq" id="WP_309201876.1">
    <property type="nucleotide sequence ID" value="NZ_CP133548.1"/>
</dbReference>
<feature type="transmembrane region" description="Helical" evidence="8">
    <location>
        <begin position="77"/>
        <end position="99"/>
    </location>
</feature>
<gene>
    <name evidence="9" type="primary">chrA</name>
    <name evidence="9" type="ORF">Q9312_16035</name>
</gene>
<feature type="transmembrane region" description="Helical" evidence="8">
    <location>
        <begin position="355"/>
        <end position="377"/>
    </location>
</feature>
<dbReference type="PANTHER" id="PTHR33567:SF3">
    <property type="entry name" value="CHROMATE ION TRANSPORTER (EUROFUNG)"/>
    <property type="match status" value="1"/>
</dbReference>
<evidence type="ECO:0000256" key="2">
    <source>
        <dbReference type="ARBA" id="ARBA00005262"/>
    </source>
</evidence>
<dbReference type="NCBIfam" id="TIGR00937">
    <property type="entry name" value="2A51"/>
    <property type="match status" value="1"/>
</dbReference>
<keyword evidence="4 8" id="KW-0812">Transmembrane</keyword>
<evidence type="ECO:0000313" key="9">
    <source>
        <dbReference type="EMBL" id="WMS86731.1"/>
    </source>
</evidence>
<dbReference type="InterPro" id="IPR014047">
    <property type="entry name" value="Chr_Tranpt_l_chain"/>
</dbReference>
<evidence type="ECO:0000256" key="3">
    <source>
        <dbReference type="ARBA" id="ARBA00022475"/>
    </source>
</evidence>
<comment type="similarity">
    <text evidence="2">Belongs to the chromate ion transporter (CHR) (TC 2.A.51) family.</text>
</comment>
<feature type="transmembrane region" description="Helical" evidence="8">
    <location>
        <begin position="320"/>
        <end position="343"/>
    </location>
</feature>
<name>A0AA51RSD9_9GAMM</name>
<keyword evidence="5 8" id="KW-1133">Transmembrane helix</keyword>
<dbReference type="Proteomes" id="UP001239782">
    <property type="component" value="Chromosome"/>
</dbReference>
<feature type="transmembrane region" description="Helical" evidence="8">
    <location>
        <begin position="383"/>
        <end position="400"/>
    </location>
</feature>
<keyword evidence="3" id="KW-1003">Cell membrane</keyword>
<accession>A0AA51RSD9</accession>
<comment type="subcellular location">
    <subcellularLocation>
        <location evidence="1">Cell membrane</location>
        <topology evidence="1">Multi-pass membrane protein</topology>
    </subcellularLocation>
</comment>
<feature type="transmembrane region" description="Helical" evidence="8">
    <location>
        <begin position="292"/>
        <end position="314"/>
    </location>
</feature>
<feature type="transmembrane region" description="Helical" evidence="8">
    <location>
        <begin position="259"/>
        <end position="280"/>
    </location>
</feature>
<feature type="transmembrane region" description="Helical" evidence="8">
    <location>
        <begin position="407"/>
        <end position="425"/>
    </location>
</feature>
<dbReference type="KEGG" id="plei:Q9312_16035"/>
<evidence type="ECO:0000313" key="10">
    <source>
        <dbReference type="Proteomes" id="UP001239782"/>
    </source>
</evidence>
<keyword evidence="10" id="KW-1185">Reference proteome</keyword>
<sequence length="426" mass="46914">MKSMLNSWKVFLQFFSLGWFSFGGPAAHIGYFRRHFVEQKQWLSSDQYGQMIALSQLLPGPGSSQVGFMLGLHRAGIGGAIAAFLGFTLPSFLIMYGLTQMESRFEQSIHLLGLIDGLKLFAVVVVIDAIWQMGKSFSRTLATFLITLGAAVLILSFPSLMMQMLVILIAAFIHWSVQRAGRRFAERNGPNQSTSEDNNHDSSLSANSIKTNDSINTNNVIKTSNNGKWWSALFLVLFVVSITLSLVPELTSHGLVTSFFQFFQVGSLVFGGGHVVLPLLQNTLVIDSNTFLTGYAAAQGVPGPMFTLATYLGSELHPNATLLGATLATLGIFLPGFLLVLAVRDFWQRWLQRPGFVAAVAGVNAAVVGLLVAALINPIWSTGVQYVWQWPVILMALFALNRFKIKIIWLVILFMLIGWSSHWVYS</sequence>
<evidence type="ECO:0000256" key="7">
    <source>
        <dbReference type="SAM" id="MobiDB-lite"/>
    </source>
</evidence>